<evidence type="ECO:0000256" key="1">
    <source>
        <dbReference type="SAM" id="Phobius"/>
    </source>
</evidence>
<organism evidence="2 3">
    <name type="scientific">Caerostris darwini</name>
    <dbReference type="NCBI Taxonomy" id="1538125"/>
    <lineage>
        <taxon>Eukaryota</taxon>
        <taxon>Metazoa</taxon>
        <taxon>Ecdysozoa</taxon>
        <taxon>Arthropoda</taxon>
        <taxon>Chelicerata</taxon>
        <taxon>Arachnida</taxon>
        <taxon>Araneae</taxon>
        <taxon>Araneomorphae</taxon>
        <taxon>Entelegynae</taxon>
        <taxon>Araneoidea</taxon>
        <taxon>Araneidae</taxon>
        <taxon>Caerostris</taxon>
    </lineage>
</organism>
<gene>
    <name evidence="2" type="primary">Mfsd4b1_0</name>
    <name evidence="2" type="ORF">CDAR_607441</name>
</gene>
<evidence type="ECO:0000313" key="2">
    <source>
        <dbReference type="EMBL" id="GIY20832.1"/>
    </source>
</evidence>
<name>A0AAV4RL07_9ARAC</name>
<dbReference type="EMBL" id="BPLQ01006222">
    <property type="protein sequence ID" value="GIY20832.1"/>
    <property type="molecule type" value="Genomic_DNA"/>
</dbReference>
<reference evidence="2 3" key="1">
    <citation type="submission" date="2021-06" db="EMBL/GenBank/DDBJ databases">
        <title>Caerostris darwini draft genome.</title>
        <authorList>
            <person name="Kono N."/>
            <person name="Arakawa K."/>
        </authorList>
    </citation>
    <scope>NUCLEOTIDE SEQUENCE [LARGE SCALE GENOMIC DNA]</scope>
</reference>
<sequence length="107" mass="12207">MIAPLAISQYVKEKPQVLMYIVSGCVVTCGLLIFVLWVVTSRIGVKKPVKDFESKEHEPSDSSKFTVNRYSNEKEIPGDIIELMYLLLCKCRMDNFSFVTEMGIRPN</sequence>
<keyword evidence="2" id="KW-0762">Sugar transport</keyword>
<keyword evidence="3" id="KW-1185">Reference proteome</keyword>
<evidence type="ECO:0000313" key="3">
    <source>
        <dbReference type="Proteomes" id="UP001054837"/>
    </source>
</evidence>
<dbReference type="AlphaFoldDB" id="A0AAV4RL07"/>
<comment type="caution">
    <text evidence="2">The sequence shown here is derived from an EMBL/GenBank/DDBJ whole genome shotgun (WGS) entry which is preliminary data.</text>
</comment>
<dbReference type="Proteomes" id="UP001054837">
    <property type="component" value="Unassembled WGS sequence"/>
</dbReference>
<keyword evidence="1" id="KW-0472">Membrane</keyword>
<protein>
    <submittedName>
        <fullName evidence="2">Sodium-dependent glucose transporter 1A</fullName>
    </submittedName>
</protein>
<keyword evidence="2" id="KW-0813">Transport</keyword>
<proteinExistence type="predicted"/>
<feature type="transmembrane region" description="Helical" evidence="1">
    <location>
        <begin position="17"/>
        <end position="40"/>
    </location>
</feature>
<accession>A0AAV4RL07</accession>
<keyword evidence="1" id="KW-0812">Transmembrane</keyword>
<keyword evidence="1" id="KW-1133">Transmembrane helix</keyword>